<proteinExistence type="predicted"/>
<accession>A0AAV4TIZ8</accession>
<evidence type="ECO:0000313" key="2">
    <source>
        <dbReference type="Proteomes" id="UP001054837"/>
    </source>
</evidence>
<evidence type="ECO:0000313" key="1">
    <source>
        <dbReference type="EMBL" id="GIY44897.1"/>
    </source>
</evidence>
<dbReference type="Proteomes" id="UP001054837">
    <property type="component" value="Unassembled WGS sequence"/>
</dbReference>
<reference evidence="1 2" key="1">
    <citation type="submission" date="2021-06" db="EMBL/GenBank/DDBJ databases">
        <title>Caerostris darwini draft genome.</title>
        <authorList>
            <person name="Kono N."/>
            <person name="Arakawa K."/>
        </authorList>
    </citation>
    <scope>NUCLEOTIDE SEQUENCE [LARGE SCALE GENOMIC DNA]</scope>
</reference>
<protein>
    <submittedName>
        <fullName evidence="1">Uncharacterized protein</fullName>
    </submittedName>
</protein>
<gene>
    <name evidence="1" type="ORF">CDAR_241151</name>
</gene>
<sequence>MASLDLHAPVNYLMACEKADGPTPFGIACSALVTDRGHQHNENIKTGPKSVGEYEKFGDYMATIARVKAIPEVWTLIKKRSTS</sequence>
<organism evidence="1 2">
    <name type="scientific">Caerostris darwini</name>
    <dbReference type="NCBI Taxonomy" id="1538125"/>
    <lineage>
        <taxon>Eukaryota</taxon>
        <taxon>Metazoa</taxon>
        <taxon>Ecdysozoa</taxon>
        <taxon>Arthropoda</taxon>
        <taxon>Chelicerata</taxon>
        <taxon>Arachnida</taxon>
        <taxon>Araneae</taxon>
        <taxon>Araneomorphae</taxon>
        <taxon>Entelegynae</taxon>
        <taxon>Araneoidea</taxon>
        <taxon>Araneidae</taxon>
        <taxon>Caerostris</taxon>
    </lineage>
</organism>
<dbReference type="AlphaFoldDB" id="A0AAV4TIZ8"/>
<dbReference type="EMBL" id="BPLQ01009579">
    <property type="protein sequence ID" value="GIY44897.1"/>
    <property type="molecule type" value="Genomic_DNA"/>
</dbReference>
<keyword evidence="2" id="KW-1185">Reference proteome</keyword>
<name>A0AAV4TIZ8_9ARAC</name>
<comment type="caution">
    <text evidence="1">The sequence shown here is derived from an EMBL/GenBank/DDBJ whole genome shotgun (WGS) entry which is preliminary data.</text>
</comment>